<name>A0AAW0JLJ1_QUESU</name>
<dbReference type="Proteomes" id="UP000237347">
    <property type="component" value="Unassembled WGS sequence"/>
</dbReference>
<dbReference type="EMBL" id="PKMF04000522">
    <property type="protein sequence ID" value="KAK7827337.1"/>
    <property type="molecule type" value="Genomic_DNA"/>
</dbReference>
<sequence length="113" mass="13508">MRECFGNFELRFFKDIYKPIFPVYNHVLAILWHHSENIEFEKVKIVHYSATMSIHFGSKPWRYTGEEENMDREDIKLLVKRWWDGTYTMMSHWTTRTRSLASVEAETGAGKMA</sequence>
<keyword evidence="2" id="KW-1185">Reference proteome</keyword>
<comment type="caution">
    <text evidence="1">The sequence shown here is derived from an EMBL/GenBank/DDBJ whole genome shotgun (WGS) entry which is preliminary data.</text>
</comment>
<organism evidence="1 2">
    <name type="scientific">Quercus suber</name>
    <name type="common">Cork oak</name>
    <dbReference type="NCBI Taxonomy" id="58331"/>
    <lineage>
        <taxon>Eukaryota</taxon>
        <taxon>Viridiplantae</taxon>
        <taxon>Streptophyta</taxon>
        <taxon>Embryophyta</taxon>
        <taxon>Tracheophyta</taxon>
        <taxon>Spermatophyta</taxon>
        <taxon>Magnoliopsida</taxon>
        <taxon>eudicotyledons</taxon>
        <taxon>Gunneridae</taxon>
        <taxon>Pentapetalae</taxon>
        <taxon>rosids</taxon>
        <taxon>fabids</taxon>
        <taxon>Fagales</taxon>
        <taxon>Fagaceae</taxon>
        <taxon>Quercus</taxon>
    </lineage>
</organism>
<accession>A0AAW0JLJ1</accession>
<gene>
    <name evidence="1" type="primary">GOLS2_0</name>
    <name evidence="1" type="ORF">CFP56_031172</name>
</gene>
<reference evidence="1 2" key="1">
    <citation type="journal article" date="2018" name="Sci. Data">
        <title>The draft genome sequence of cork oak.</title>
        <authorList>
            <person name="Ramos A.M."/>
            <person name="Usie A."/>
            <person name="Barbosa P."/>
            <person name="Barros P.M."/>
            <person name="Capote T."/>
            <person name="Chaves I."/>
            <person name="Simoes F."/>
            <person name="Abreu I."/>
            <person name="Carrasquinho I."/>
            <person name="Faro C."/>
            <person name="Guimaraes J.B."/>
            <person name="Mendonca D."/>
            <person name="Nobrega F."/>
            <person name="Rodrigues L."/>
            <person name="Saibo N.J.M."/>
            <person name="Varela M.C."/>
            <person name="Egas C."/>
            <person name="Matos J."/>
            <person name="Miguel C.M."/>
            <person name="Oliveira M.M."/>
            <person name="Ricardo C.P."/>
            <person name="Goncalves S."/>
        </authorList>
    </citation>
    <scope>NUCLEOTIDE SEQUENCE [LARGE SCALE GENOMIC DNA]</scope>
    <source>
        <strain evidence="2">cv. HL8</strain>
    </source>
</reference>
<proteinExistence type="predicted"/>
<evidence type="ECO:0000313" key="2">
    <source>
        <dbReference type="Proteomes" id="UP000237347"/>
    </source>
</evidence>
<evidence type="ECO:0000313" key="1">
    <source>
        <dbReference type="EMBL" id="KAK7827337.1"/>
    </source>
</evidence>
<dbReference type="AlphaFoldDB" id="A0AAW0JLJ1"/>
<protein>
    <submittedName>
        <fullName evidence="1">Galactinol synthase 2</fullName>
    </submittedName>
</protein>